<name>A0A1G2PJ60_TERXR</name>
<dbReference type="STRING" id="1802363.A2682_02890"/>
<accession>A0A1G2PJ60</accession>
<evidence type="ECO:0008006" key="4">
    <source>
        <dbReference type="Google" id="ProtNLM"/>
    </source>
</evidence>
<evidence type="ECO:0000256" key="1">
    <source>
        <dbReference type="SAM" id="Phobius"/>
    </source>
</evidence>
<keyword evidence="1" id="KW-0472">Membrane</keyword>
<keyword evidence="1" id="KW-0812">Transmembrane</keyword>
<keyword evidence="1" id="KW-1133">Transmembrane helix</keyword>
<reference evidence="2 3" key="1">
    <citation type="journal article" date="2016" name="Nat. Commun.">
        <title>Thousands of microbial genomes shed light on interconnected biogeochemical processes in an aquifer system.</title>
        <authorList>
            <person name="Anantharaman K."/>
            <person name="Brown C.T."/>
            <person name="Hug L.A."/>
            <person name="Sharon I."/>
            <person name="Castelle C.J."/>
            <person name="Probst A.J."/>
            <person name="Thomas B.C."/>
            <person name="Singh A."/>
            <person name="Wilkins M.J."/>
            <person name="Karaoz U."/>
            <person name="Brodie E.L."/>
            <person name="Williams K.H."/>
            <person name="Hubbard S.S."/>
            <person name="Banfield J.F."/>
        </authorList>
    </citation>
    <scope>NUCLEOTIDE SEQUENCE [LARGE SCALE GENOMIC DNA]</scope>
    <source>
        <strain evidence="3">RIFCSPHIGHO2_01_FULL_58_15</strain>
    </source>
</reference>
<proteinExistence type="predicted"/>
<protein>
    <recommendedName>
        <fullName evidence="4">Major facilitator superfamily (MFS) profile domain-containing protein</fullName>
    </recommendedName>
</protein>
<sequence length="122" mass="13399">MLTAYLTWHYGRGFRSAFSIAANFLLFAAHLFSIRELASTLFLPWRQMTFAHRGGWLTAATFSALWGNLLSRILGACARMLFIALGGIFIVFVGIGVAIFLGGWLLGPLVPPLFFFLGAALL</sequence>
<evidence type="ECO:0000313" key="3">
    <source>
        <dbReference type="Proteomes" id="UP000178690"/>
    </source>
</evidence>
<dbReference type="EMBL" id="MHST01000021">
    <property type="protein sequence ID" value="OHA48358.1"/>
    <property type="molecule type" value="Genomic_DNA"/>
</dbReference>
<dbReference type="AlphaFoldDB" id="A0A1G2PJ60"/>
<feature type="transmembrane region" description="Helical" evidence="1">
    <location>
        <begin position="12"/>
        <end position="34"/>
    </location>
</feature>
<comment type="caution">
    <text evidence="2">The sequence shown here is derived from an EMBL/GenBank/DDBJ whole genome shotgun (WGS) entry which is preliminary data.</text>
</comment>
<feature type="transmembrane region" description="Helical" evidence="1">
    <location>
        <begin position="54"/>
        <end position="74"/>
    </location>
</feature>
<organism evidence="2 3">
    <name type="scientific">Terrybacteria sp. (strain RIFCSPHIGHO2_01_FULL_58_15)</name>
    <dbReference type="NCBI Taxonomy" id="1802363"/>
    <lineage>
        <taxon>Bacteria</taxon>
        <taxon>Candidatus Terryibacteriota</taxon>
    </lineage>
</organism>
<feature type="transmembrane region" description="Helical" evidence="1">
    <location>
        <begin position="81"/>
        <end position="106"/>
    </location>
</feature>
<dbReference type="Proteomes" id="UP000178690">
    <property type="component" value="Unassembled WGS sequence"/>
</dbReference>
<evidence type="ECO:0000313" key="2">
    <source>
        <dbReference type="EMBL" id="OHA48358.1"/>
    </source>
</evidence>
<gene>
    <name evidence="2" type="ORF">A2682_02890</name>
</gene>